<name>A0A382YYM2_9ZZZZ</name>
<evidence type="ECO:0000313" key="1">
    <source>
        <dbReference type="EMBL" id="SVD88354.1"/>
    </source>
</evidence>
<protein>
    <submittedName>
        <fullName evidence="1">Uncharacterized protein</fullName>
    </submittedName>
</protein>
<proteinExistence type="predicted"/>
<accession>A0A382YYM2</accession>
<dbReference type="AlphaFoldDB" id="A0A382YYM2"/>
<gene>
    <name evidence="1" type="ORF">METZ01_LOCUS441208</name>
</gene>
<dbReference type="EMBL" id="UINC01179599">
    <property type="protein sequence ID" value="SVD88354.1"/>
    <property type="molecule type" value="Genomic_DNA"/>
</dbReference>
<organism evidence="1">
    <name type="scientific">marine metagenome</name>
    <dbReference type="NCBI Taxonomy" id="408172"/>
    <lineage>
        <taxon>unclassified sequences</taxon>
        <taxon>metagenomes</taxon>
        <taxon>ecological metagenomes</taxon>
    </lineage>
</organism>
<sequence>MPMRQKLLVLYLRTPDLDSPVGSWTVYDGTGKTHPTTGDSETPPYNSVLEAMQDGWRVIQFPQQWPAFPGTEYQTSYLKHEYILERLEEIDD</sequence>
<reference evidence="1" key="1">
    <citation type="submission" date="2018-05" db="EMBL/GenBank/DDBJ databases">
        <authorList>
            <person name="Lanie J.A."/>
            <person name="Ng W.-L."/>
            <person name="Kazmierczak K.M."/>
            <person name="Andrzejewski T.M."/>
            <person name="Davidsen T.M."/>
            <person name="Wayne K.J."/>
            <person name="Tettelin H."/>
            <person name="Glass J.I."/>
            <person name="Rusch D."/>
            <person name="Podicherti R."/>
            <person name="Tsui H.-C.T."/>
            <person name="Winkler M.E."/>
        </authorList>
    </citation>
    <scope>NUCLEOTIDE SEQUENCE</scope>
</reference>